<reference evidence="4 5" key="1">
    <citation type="submission" date="2020-08" db="EMBL/GenBank/DDBJ databases">
        <title>Genomic Encyclopedia of Type Strains, Phase IV (KMG-IV): sequencing the most valuable type-strain genomes for metagenomic binning, comparative biology and taxonomic classification.</title>
        <authorList>
            <person name="Goeker M."/>
        </authorList>
    </citation>
    <scope>NUCLEOTIDE SEQUENCE [LARGE SCALE GENOMIC DNA]</scope>
    <source>
        <strain evidence="4 5">DSM 25799</strain>
    </source>
</reference>
<dbReference type="InterPro" id="IPR000182">
    <property type="entry name" value="GNAT_dom"/>
</dbReference>
<evidence type="ECO:0000313" key="5">
    <source>
        <dbReference type="Proteomes" id="UP000539953"/>
    </source>
</evidence>
<protein>
    <submittedName>
        <fullName evidence="4">Putative N-acetyltransferase YhbS</fullName>
    </submittedName>
</protein>
<accession>A0A7W8CZ61</accession>
<dbReference type="PANTHER" id="PTHR10908:SF0">
    <property type="entry name" value="SEROTONIN N-ACETYLTRANSFERASE"/>
    <property type="match status" value="1"/>
</dbReference>
<dbReference type="InterPro" id="IPR016181">
    <property type="entry name" value="Acyl_CoA_acyltransferase"/>
</dbReference>
<dbReference type="Proteomes" id="UP000539953">
    <property type="component" value="Unassembled WGS sequence"/>
</dbReference>
<dbReference type="EMBL" id="JACHHK010000003">
    <property type="protein sequence ID" value="MBB5183093.1"/>
    <property type="molecule type" value="Genomic_DNA"/>
</dbReference>
<evidence type="ECO:0000259" key="3">
    <source>
        <dbReference type="PROSITE" id="PS51186"/>
    </source>
</evidence>
<dbReference type="InterPro" id="IPR051635">
    <property type="entry name" value="SNAT-like"/>
</dbReference>
<dbReference type="PANTHER" id="PTHR10908">
    <property type="entry name" value="SEROTONIN N-ACETYLTRANSFERASE"/>
    <property type="match status" value="1"/>
</dbReference>
<feature type="domain" description="N-acetyltransferase" evidence="3">
    <location>
        <begin position="1"/>
        <end position="160"/>
    </location>
</feature>
<dbReference type="GO" id="GO:0008080">
    <property type="term" value="F:N-acetyltransferase activity"/>
    <property type="evidence" value="ECO:0007669"/>
    <property type="project" value="UniProtKB-ARBA"/>
</dbReference>
<dbReference type="RefSeq" id="WP_183328363.1">
    <property type="nucleotide sequence ID" value="NZ_JACHHK010000003.1"/>
</dbReference>
<name>A0A7W8CZ61_9FIRM</name>
<dbReference type="SUPFAM" id="SSF55729">
    <property type="entry name" value="Acyl-CoA N-acyltransferases (Nat)"/>
    <property type="match status" value="1"/>
</dbReference>
<keyword evidence="1 4" id="KW-0808">Transferase</keyword>
<evidence type="ECO:0000256" key="1">
    <source>
        <dbReference type="ARBA" id="ARBA00022679"/>
    </source>
</evidence>
<organism evidence="4 5">
    <name type="scientific">Catenisphaera adipataccumulans</name>
    <dbReference type="NCBI Taxonomy" id="700500"/>
    <lineage>
        <taxon>Bacteria</taxon>
        <taxon>Bacillati</taxon>
        <taxon>Bacillota</taxon>
        <taxon>Erysipelotrichia</taxon>
        <taxon>Erysipelotrichales</taxon>
        <taxon>Erysipelotrichaceae</taxon>
        <taxon>Catenisphaera</taxon>
    </lineage>
</organism>
<keyword evidence="5" id="KW-1185">Reference proteome</keyword>
<dbReference type="AlphaFoldDB" id="A0A7W8CZ61"/>
<sequence length="163" mass="18839">MNIRHATERDIWQLAQIESRCFPEAEAASAAEIAHRVQYYGNHFWLAAEKQGIVSFADGFVTDYLNLTDAMYEHAEMHNEKGHWQMIFGVNTLPEYRNQGYATAVLNAVIEDCRKQHRSGIVLTCKEHMIPYYARFGFIDEGVTDLSMHGGAVWYQMRRALDY</sequence>
<dbReference type="Gene3D" id="3.40.630.30">
    <property type="match status" value="1"/>
</dbReference>
<evidence type="ECO:0000256" key="2">
    <source>
        <dbReference type="ARBA" id="ARBA00023315"/>
    </source>
</evidence>
<keyword evidence="2" id="KW-0012">Acyltransferase</keyword>
<gene>
    <name evidence="4" type="ORF">HNQ47_001113</name>
</gene>
<dbReference type="CDD" id="cd04301">
    <property type="entry name" value="NAT_SF"/>
    <property type="match status" value="1"/>
</dbReference>
<proteinExistence type="predicted"/>
<dbReference type="PROSITE" id="PS51186">
    <property type="entry name" value="GNAT"/>
    <property type="match status" value="1"/>
</dbReference>
<comment type="caution">
    <text evidence="4">The sequence shown here is derived from an EMBL/GenBank/DDBJ whole genome shotgun (WGS) entry which is preliminary data.</text>
</comment>
<dbReference type="Pfam" id="PF00583">
    <property type="entry name" value="Acetyltransf_1"/>
    <property type="match status" value="1"/>
</dbReference>
<evidence type="ECO:0000313" key="4">
    <source>
        <dbReference type="EMBL" id="MBB5183093.1"/>
    </source>
</evidence>